<dbReference type="NCBIfam" id="TIGR03086">
    <property type="entry name" value="TIGR03086 family metal-binding protein"/>
    <property type="match status" value="1"/>
</dbReference>
<comment type="caution">
    <text evidence="2">The sequence shown here is derived from an EMBL/GenBank/DDBJ whole genome shotgun (WGS) entry which is preliminary data.</text>
</comment>
<accession>A0A8J3SNH9</accession>
<dbReference type="AlphaFoldDB" id="A0A8J3SNH9"/>
<name>A0A8J3SNH9_9ACTN</name>
<proteinExistence type="predicted"/>
<evidence type="ECO:0000313" key="2">
    <source>
        <dbReference type="EMBL" id="GIH92833.1"/>
    </source>
</evidence>
<dbReference type="SUPFAM" id="SSF109854">
    <property type="entry name" value="DinB/YfiT-like putative metalloenzymes"/>
    <property type="match status" value="1"/>
</dbReference>
<dbReference type="EMBL" id="BOOJ01000029">
    <property type="protein sequence ID" value="GIH92833.1"/>
    <property type="molecule type" value="Genomic_DNA"/>
</dbReference>
<gene>
    <name evidence="2" type="ORF">Psi01_34630</name>
</gene>
<dbReference type="InterPro" id="IPR024344">
    <property type="entry name" value="MDMPI_metal-binding"/>
</dbReference>
<keyword evidence="3" id="KW-1185">Reference proteome</keyword>
<dbReference type="InterPro" id="IPR017517">
    <property type="entry name" value="Maleyloyr_isom"/>
</dbReference>
<evidence type="ECO:0000259" key="1">
    <source>
        <dbReference type="Pfam" id="PF11716"/>
    </source>
</evidence>
<evidence type="ECO:0000313" key="3">
    <source>
        <dbReference type="Proteomes" id="UP000619788"/>
    </source>
</evidence>
<dbReference type="RefSeq" id="WP_204065029.1">
    <property type="nucleotide sequence ID" value="NZ_BOOJ01000029.1"/>
</dbReference>
<dbReference type="GO" id="GO:0046872">
    <property type="term" value="F:metal ion binding"/>
    <property type="evidence" value="ECO:0007669"/>
    <property type="project" value="InterPro"/>
</dbReference>
<reference evidence="2 3" key="1">
    <citation type="submission" date="2021-01" db="EMBL/GenBank/DDBJ databases">
        <title>Whole genome shotgun sequence of Planobispora siamensis NBRC 107568.</title>
        <authorList>
            <person name="Komaki H."/>
            <person name="Tamura T."/>
        </authorList>
    </citation>
    <scope>NUCLEOTIDE SEQUENCE [LARGE SCALE GENOMIC DNA]</scope>
    <source>
        <strain evidence="2 3">NBRC 107568</strain>
    </source>
</reference>
<dbReference type="Pfam" id="PF11716">
    <property type="entry name" value="MDMPI_N"/>
    <property type="match status" value="1"/>
</dbReference>
<dbReference type="InterPro" id="IPR034660">
    <property type="entry name" value="DinB/YfiT-like"/>
</dbReference>
<dbReference type="Gene3D" id="1.20.120.450">
    <property type="entry name" value="dinb family like domain"/>
    <property type="match status" value="1"/>
</dbReference>
<protein>
    <recommendedName>
        <fullName evidence="1">Mycothiol-dependent maleylpyruvate isomerase metal-binding domain-containing protein</fullName>
    </recommendedName>
</protein>
<organism evidence="2 3">
    <name type="scientific">Planobispora siamensis</name>
    <dbReference type="NCBI Taxonomy" id="936338"/>
    <lineage>
        <taxon>Bacteria</taxon>
        <taxon>Bacillati</taxon>
        <taxon>Actinomycetota</taxon>
        <taxon>Actinomycetes</taxon>
        <taxon>Streptosporangiales</taxon>
        <taxon>Streptosporangiaceae</taxon>
        <taxon>Planobispora</taxon>
    </lineage>
</organism>
<dbReference type="InterPro" id="IPR017520">
    <property type="entry name" value="CHP03086"/>
</dbReference>
<feature type="domain" description="Mycothiol-dependent maleylpyruvate isomerase metal-binding" evidence="1">
    <location>
        <begin position="10"/>
        <end position="139"/>
    </location>
</feature>
<dbReference type="Proteomes" id="UP000619788">
    <property type="component" value="Unassembled WGS sequence"/>
</dbReference>
<sequence>MSEIADRFDRLAGDFLDRVRAVPADRWDRPSPCAGWTARDVVTHVVNGHRGIIAAVRGTAPRPSHGVGVSGMADAPAAEPGADLAAAYAEVRAGMREILTDPRLAATPLPFTPIGPVPVEQAADVVGALELLVHTWDLARAVGGDETLDREAVARTHERLRPRYAALQATEAFGPQTAPPPGADPQTAFLYFTGRRP</sequence>
<dbReference type="NCBIfam" id="TIGR03083">
    <property type="entry name" value="maleylpyruvate isomerase family mycothiol-dependent enzyme"/>
    <property type="match status" value="1"/>
</dbReference>